<name>A0A336JYX1_CULSO</name>
<gene>
    <name evidence="7" type="primary">CSON003335</name>
</gene>
<sequence length="351" mass="40770">MADPTIQTFCCHHRNNSDFAVKLMSEFNKDGYVMTCLISSFFGIVGALYQIFFRHESDRHRSEYSSASANSIGRHIIVSLAIADLCATFGVFVRSVVWRFMKNFIPMDNDTYTVVFCAISSAWTQFFYTATFFYTMFYAISIYQILQGCHDIHEVSIALLRVLPIYLVTYIPVLAVMIGNPILFYKSSKLFDQQLAIEHSQITQHERHLMKRFKLKFSFINLIFYICWLPNLISAIILWFFWDTIPVKTILTTWTLMAIMNPLQAMFNAFVYRKWTKIVFSDSFLLKFFKRKDNVGMMEQETRVGRFEKSPLLRNESGNYDTFAVETTSMDSIIDAPNTNNSHSVNSCSCE</sequence>
<reference evidence="8" key="2">
    <citation type="submission" date="2018-07" db="EMBL/GenBank/DDBJ databases">
        <authorList>
            <person name="Quirk P.G."/>
            <person name="Krulwich T.A."/>
        </authorList>
    </citation>
    <scope>NUCLEOTIDE SEQUENCE</scope>
</reference>
<evidence type="ECO:0000256" key="1">
    <source>
        <dbReference type="ARBA" id="ARBA00004370"/>
    </source>
</evidence>
<dbReference type="PROSITE" id="PS50262">
    <property type="entry name" value="G_PROTEIN_RECEP_F1_2"/>
    <property type="match status" value="1"/>
</dbReference>
<dbReference type="InterPro" id="IPR017452">
    <property type="entry name" value="GPCR_Rhodpsn_7TM"/>
</dbReference>
<dbReference type="OMA" id="IWPATFC"/>
<dbReference type="EMBL" id="UFQT01000015">
    <property type="protein sequence ID" value="SSX17777.1"/>
    <property type="molecule type" value="Genomic_DNA"/>
</dbReference>
<keyword evidence="2 5" id="KW-0812">Transmembrane</keyword>
<dbReference type="GO" id="GO:0050848">
    <property type="term" value="P:regulation of calcium-mediated signaling"/>
    <property type="evidence" value="ECO:0007669"/>
    <property type="project" value="TreeGrafter"/>
</dbReference>
<comment type="subcellular location">
    <subcellularLocation>
        <location evidence="1">Membrane</location>
    </subcellularLocation>
</comment>
<feature type="transmembrane region" description="Helical" evidence="5">
    <location>
        <begin position="219"/>
        <end position="242"/>
    </location>
</feature>
<organism evidence="7">
    <name type="scientific">Culicoides sonorensis</name>
    <name type="common">Biting midge</name>
    <dbReference type="NCBI Taxonomy" id="179676"/>
    <lineage>
        <taxon>Eukaryota</taxon>
        <taxon>Metazoa</taxon>
        <taxon>Ecdysozoa</taxon>
        <taxon>Arthropoda</taxon>
        <taxon>Hexapoda</taxon>
        <taxon>Insecta</taxon>
        <taxon>Pterygota</taxon>
        <taxon>Neoptera</taxon>
        <taxon>Endopterygota</taxon>
        <taxon>Diptera</taxon>
        <taxon>Nematocera</taxon>
        <taxon>Chironomoidea</taxon>
        <taxon>Ceratopogonidae</taxon>
        <taxon>Ceratopogoninae</taxon>
        <taxon>Culicoides</taxon>
        <taxon>Monoculicoides</taxon>
    </lineage>
</organism>
<keyword evidence="3 5" id="KW-1133">Transmembrane helix</keyword>
<evidence type="ECO:0000256" key="2">
    <source>
        <dbReference type="ARBA" id="ARBA00022692"/>
    </source>
</evidence>
<feature type="transmembrane region" description="Helical" evidence="5">
    <location>
        <begin position="254"/>
        <end position="272"/>
    </location>
</feature>
<evidence type="ECO:0000256" key="4">
    <source>
        <dbReference type="ARBA" id="ARBA00023136"/>
    </source>
</evidence>
<dbReference type="GO" id="GO:0035643">
    <property type="term" value="F:L-DOPA receptor activity"/>
    <property type="evidence" value="ECO:0007669"/>
    <property type="project" value="TreeGrafter"/>
</dbReference>
<feature type="transmembrane region" description="Helical" evidence="5">
    <location>
        <begin position="32"/>
        <end position="52"/>
    </location>
</feature>
<dbReference type="GO" id="GO:0072544">
    <property type="term" value="F:L-DOPA binding"/>
    <property type="evidence" value="ECO:0007669"/>
    <property type="project" value="InterPro"/>
</dbReference>
<dbReference type="PANTHER" id="PTHR15177:SF2">
    <property type="entry name" value="G-PROTEIN COUPLED RECEPTOR 143"/>
    <property type="match status" value="1"/>
</dbReference>
<dbReference type="GO" id="GO:0005886">
    <property type="term" value="C:plasma membrane"/>
    <property type="evidence" value="ECO:0007669"/>
    <property type="project" value="TreeGrafter"/>
</dbReference>
<protein>
    <submittedName>
        <fullName evidence="7">CSON003335 protein</fullName>
    </submittedName>
</protein>
<evidence type="ECO:0000313" key="8">
    <source>
        <dbReference type="EMBL" id="SSX17777.1"/>
    </source>
</evidence>
<feature type="transmembrane region" description="Helical" evidence="5">
    <location>
        <begin position="163"/>
        <end position="185"/>
    </location>
</feature>
<evidence type="ECO:0000256" key="5">
    <source>
        <dbReference type="SAM" id="Phobius"/>
    </source>
</evidence>
<feature type="transmembrane region" description="Helical" evidence="5">
    <location>
        <begin position="114"/>
        <end position="143"/>
    </location>
</feature>
<evidence type="ECO:0000259" key="6">
    <source>
        <dbReference type="PROSITE" id="PS50262"/>
    </source>
</evidence>
<dbReference type="GO" id="GO:0032438">
    <property type="term" value="P:melanosome organization"/>
    <property type="evidence" value="ECO:0007669"/>
    <property type="project" value="TreeGrafter"/>
</dbReference>
<feature type="transmembrane region" description="Helical" evidence="5">
    <location>
        <begin position="72"/>
        <end position="93"/>
    </location>
</feature>
<dbReference type="PANTHER" id="PTHR15177">
    <property type="entry name" value="G-PROTEIN COUPLED RECEPTOR 143"/>
    <property type="match status" value="1"/>
</dbReference>
<dbReference type="EMBL" id="UFQS01000015">
    <property type="protein sequence ID" value="SSW97391.1"/>
    <property type="molecule type" value="Genomic_DNA"/>
</dbReference>
<keyword evidence="4 5" id="KW-0472">Membrane</keyword>
<accession>A0A336JYX1</accession>
<dbReference type="GO" id="GO:0035240">
    <property type="term" value="F:dopamine binding"/>
    <property type="evidence" value="ECO:0007669"/>
    <property type="project" value="InterPro"/>
</dbReference>
<dbReference type="VEuPathDB" id="VectorBase:CSON003335"/>
<reference evidence="7" key="1">
    <citation type="submission" date="2018-04" db="EMBL/GenBank/DDBJ databases">
        <authorList>
            <person name="Go L.Y."/>
            <person name="Mitchell J.A."/>
        </authorList>
    </citation>
    <scope>NUCLEOTIDE SEQUENCE</scope>
    <source>
        <tissue evidence="7">Whole organism</tissue>
    </source>
</reference>
<feature type="domain" description="G-protein coupled receptors family 1 profile" evidence="6">
    <location>
        <begin position="149"/>
        <end position="272"/>
    </location>
</feature>
<evidence type="ECO:0000313" key="7">
    <source>
        <dbReference type="EMBL" id="SSW97391.1"/>
    </source>
</evidence>
<evidence type="ECO:0000256" key="3">
    <source>
        <dbReference type="ARBA" id="ARBA00022989"/>
    </source>
</evidence>
<proteinExistence type="predicted"/>
<dbReference type="Pfam" id="PF02101">
    <property type="entry name" value="Ocular_alb"/>
    <property type="match status" value="2"/>
</dbReference>
<dbReference type="GO" id="GO:0072545">
    <property type="term" value="F:L-tyrosine binding"/>
    <property type="evidence" value="ECO:0007669"/>
    <property type="project" value="InterPro"/>
</dbReference>
<dbReference type="AlphaFoldDB" id="A0A336JYX1"/>
<dbReference type="InterPro" id="IPR001414">
    <property type="entry name" value="GPR143"/>
</dbReference>